<dbReference type="GO" id="GO:0009306">
    <property type="term" value="P:protein secretion"/>
    <property type="evidence" value="ECO:0007669"/>
    <property type="project" value="InterPro"/>
</dbReference>
<protein>
    <recommendedName>
        <fullName evidence="3">Excreted virulence factor EspC (Type VII ESX diderm)</fullName>
    </recommendedName>
</protein>
<dbReference type="RefSeq" id="WP_189209486.1">
    <property type="nucleotide sequence ID" value="NZ_BMRB01000001.1"/>
</dbReference>
<accession>A0A918G8Z2</accession>
<dbReference type="Pfam" id="PF10824">
    <property type="entry name" value="T7SS_ESX_EspC"/>
    <property type="match status" value="1"/>
</dbReference>
<dbReference type="AlphaFoldDB" id="A0A918G8Z2"/>
<comment type="caution">
    <text evidence="1">The sequence shown here is derived from an EMBL/GenBank/DDBJ whole genome shotgun (WGS) entry which is preliminary data.</text>
</comment>
<evidence type="ECO:0000313" key="1">
    <source>
        <dbReference type="EMBL" id="GGS23033.1"/>
    </source>
</evidence>
<dbReference type="Proteomes" id="UP000660680">
    <property type="component" value="Unassembled WGS sequence"/>
</dbReference>
<reference evidence="1" key="1">
    <citation type="journal article" date="2014" name="Int. J. Syst. Evol. Microbiol.">
        <title>Complete genome sequence of Corynebacterium casei LMG S-19264T (=DSM 44701T), isolated from a smear-ripened cheese.</title>
        <authorList>
            <consortium name="US DOE Joint Genome Institute (JGI-PGF)"/>
            <person name="Walter F."/>
            <person name="Albersmeier A."/>
            <person name="Kalinowski J."/>
            <person name="Ruckert C."/>
        </authorList>
    </citation>
    <scope>NUCLEOTIDE SEQUENCE</scope>
    <source>
        <strain evidence="1">JCM 3276</strain>
    </source>
</reference>
<keyword evidence="2" id="KW-1185">Reference proteome</keyword>
<gene>
    <name evidence="1" type="ORF">GCM10010171_14950</name>
</gene>
<dbReference type="InterPro" id="IPR022536">
    <property type="entry name" value="EspC"/>
</dbReference>
<evidence type="ECO:0008006" key="3">
    <source>
        <dbReference type="Google" id="ProtNLM"/>
    </source>
</evidence>
<reference evidence="1" key="2">
    <citation type="submission" date="2020-09" db="EMBL/GenBank/DDBJ databases">
        <authorList>
            <person name="Sun Q."/>
            <person name="Ohkuma M."/>
        </authorList>
    </citation>
    <scope>NUCLEOTIDE SEQUENCE</scope>
    <source>
        <strain evidence="1">JCM 3276</strain>
    </source>
</reference>
<name>A0A918G8Z2_9PSEU</name>
<evidence type="ECO:0000313" key="2">
    <source>
        <dbReference type="Proteomes" id="UP000660680"/>
    </source>
</evidence>
<organism evidence="1 2">
    <name type="scientific">Actinokineospora fastidiosa</name>
    <dbReference type="NCBI Taxonomy" id="1816"/>
    <lineage>
        <taxon>Bacteria</taxon>
        <taxon>Bacillati</taxon>
        <taxon>Actinomycetota</taxon>
        <taxon>Actinomycetes</taxon>
        <taxon>Pseudonocardiales</taxon>
        <taxon>Pseudonocardiaceae</taxon>
        <taxon>Actinokineospora</taxon>
    </lineage>
</organism>
<dbReference type="EMBL" id="BMRB01000001">
    <property type="protein sequence ID" value="GGS23033.1"/>
    <property type="molecule type" value="Genomic_DNA"/>
</dbReference>
<proteinExistence type="predicted"/>
<sequence length="106" mass="11269">MAGGFGVEIEQLRAHAANVEAVKARFEAVKAASSHIARDDSAYGLLCGWISGILEDKHARQDALIARLENNLSLVAAELRASAAEYEATEDANALMIDGVYQGGPR</sequence>